<dbReference type="InterPro" id="IPR014729">
    <property type="entry name" value="Rossmann-like_a/b/a_fold"/>
</dbReference>
<proteinExistence type="inferred from homology"/>
<dbReference type="Gene3D" id="3.40.50.620">
    <property type="entry name" value="HUPs"/>
    <property type="match status" value="2"/>
</dbReference>
<evidence type="ECO:0000256" key="1">
    <source>
        <dbReference type="ARBA" id="ARBA00008791"/>
    </source>
</evidence>
<organism evidence="3 4">
    <name type="scientific">Psychroserpens algicola</name>
    <dbReference type="NCBI Taxonomy" id="1719034"/>
    <lineage>
        <taxon>Bacteria</taxon>
        <taxon>Pseudomonadati</taxon>
        <taxon>Bacteroidota</taxon>
        <taxon>Flavobacteriia</taxon>
        <taxon>Flavobacteriales</taxon>
        <taxon>Flavobacteriaceae</taxon>
        <taxon>Psychroserpens</taxon>
    </lineage>
</organism>
<dbReference type="RefSeq" id="WP_204346052.1">
    <property type="nucleotide sequence ID" value="NZ_JACNMJ010000005.1"/>
</dbReference>
<evidence type="ECO:0000313" key="4">
    <source>
        <dbReference type="Proteomes" id="UP001203687"/>
    </source>
</evidence>
<comment type="caution">
    <text evidence="3">The sequence shown here is derived from an EMBL/GenBank/DDBJ whole genome shotgun (WGS) entry which is preliminary data.</text>
</comment>
<dbReference type="Proteomes" id="UP001203687">
    <property type="component" value="Unassembled WGS sequence"/>
</dbReference>
<evidence type="ECO:0000259" key="2">
    <source>
        <dbReference type="Pfam" id="PF00582"/>
    </source>
</evidence>
<dbReference type="PANTHER" id="PTHR46268:SF6">
    <property type="entry name" value="UNIVERSAL STRESS PROTEIN UP12"/>
    <property type="match status" value="1"/>
</dbReference>
<dbReference type="Pfam" id="PF00582">
    <property type="entry name" value="Usp"/>
    <property type="match status" value="2"/>
</dbReference>
<feature type="domain" description="UspA" evidence="2">
    <location>
        <begin position="2"/>
        <end position="140"/>
    </location>
</feature>
<protein>
    <submittedName>
        <fullName evidence="3">Universal stress protein</fullName>
    </submittedName>
</protein>
<dbReference type="PANTHER" id="PTHR46268">
    <property type="entry name" value="STRESS RESPONSE PROTEIN NHAX"/>
    <property type="match status" value="1"/>
</dbReference>
<accession>A0ABT0H541</accession>
<name>A0ABT0H541_9FLAO</name>
<comment type="similarity">
    <text evidence="1">Belongs to the universal stress protein A family.</text>
</comment>
<dbReference type="EMBL" id="JALPQF010000002">
    <property type="protein sequence ID" value="MCK8479506.1"/>
    <property type="molecule type" value="Genomic_DNA"/>
</dbReference>
<sequence length="273" mass="30431">MDKIIVPIDFSEYSEYALETAAILAKRNHADLIVLHMLELEKGSLINSSNDQNEKMVFYLKLAEQKFETYLDKDYLEGIKVTPIVKHFKVFSEVAEVAQEHNADMIVMGSHGTSGLSEIFVGSNTEKVVRYSEIPVLVVKQKPTKLDFETVTFASDFSESMVEPYLKARQLFDSIKLIYVNVPGEGFKSSAEMEQTVANFLQKADGNLDKLNDVHYISDYTVEKGILNASSLLGADLIAVPTHGRKGLAHFFTGSISEDVANHATLPVITFKI</sequence>
<dbReference type="InterPro" id="IPR006016">
    <property type="entry name" value="UspA"/>
</dbReference>
<dbReference type="CDD" id="cd00293">
    <property type="entry name" value="USP-like"/>
    <property type="match status" value="1"/>
</dbReference>
<reference evidence="3" key="1">
    <citation type="submission" date="2022-04" db="EMBL/GenBank/DDBJ databases">
        <authorList>
            <person name="Ren T."/>
        </authorList>
    </citation>
    <scope>NUCLEOTIDE SEQUENCE</scope>
    <source>
        <strain evidence="3">F63249</strain>
    </source>
</reference>
<dbReference type="InterPro" id="IPR006015">
    <property type="entry name" value="Universal_stress_UspA"/>
</dbReference>
<gene>
    <name evidence="3" type="ORF">MUY34_02675</name>
</gene>
<dbReference type="PRINTS" id="PR01438">
    <property type="entry name" value="UNVRSLSTRESS"/>
</dbReference>
<keyword evidence="4" id="KW-1185">Reference proteome</keyword>
<feature type="domain" description="UspA" evidence="2">
    <location>
        <begin position="210"/>
        <end position="271"/>
    </location>
</feature>
<evidence type="ECO:0000313" key="3">
    <source>
        <dbReference type="EMBL" id="MCK8479506.1"/>
    </source>
</evidence>
<dbReference type="SUPFAM" id="SSF52402">
    <property type="entry name" value="Adenine nucleotide alpha hydrolases-like"/>
    <property type="match status" value="2"/>
</dbReference>